<dbReference type="Gene3D" id="4.10.320.10">
    <property type="entry name" value="E3-binding domain"/>
    <property type="match status" value="1"/>
</dbReference>
<evidence type="ECO:0000256" key="2">
    <source>
        <dbReference type="ARBA" id="ARBA00007317"/>
    </source>
</evidence>
<dbReference type="PANTHER" id="PTHR43178">
    <property type="entry name" value="DIHYDROLIPOAMIDE ACETYLTRANSFERASE COMPONENT OF PYRUVATE DEHYDROGENASE COMPLEX"/>
    <property type="match status" value="1"/>
</dbReference>
<dbReference type="GO" id="GO:0005737">
    <property type="term" value="C:cytoplasm"/>
    <property type="evidence" value="ECO:0007669"/>
    <property type="project" value="TreeGrafter"/>
</dbReference>
<dbReference type="EMBL" id="CP002659">
    <property type="protein sequence ID" value="AEC02851.1"/>
    <property type="molecule type" value="Genomic_DNA"/>
</dbReference>
<feature type="compositionally biased region" description="Low complexity" evidence="8">
    <location>
        <begin position="97"/>
        <end position="133"/>
    </location>
</feature>
<dbReference type="HOGENOM" id="CLU_016733_10_2_12"/>
<evidence type="ECO:0000256" key="3">
    <source>
        <dbReference type="ARBA" id="ARBA00011484"/>
    </source>
</evidence>
<dbReference type="InterPro" id="IPR050743">
    <property type="entry name" value="2-oxoacid_DH_E2_comp"/>
</dbReference>
<accession>F4GKG8</accession>
<comment type="subunit">
    <text evidence="3">Forms a 24-polypeptide structural core with octahedral symmetry.</text>
</comment>
<dbReference type="SUPFAM" id="SSF47005">
    <property type="entry name" value="Peripheral subunit-binding domain of 2-oxo acid dehydrogenase complex"/>
    <property type="match status" value="1"/>
</dbReference>
<comment type="similarity">
    <text evidence="2 7">Belongs to the 2-oxoacid dehydrogenase family.</text>
</comment>
<keyword evidence="12" id="KW-1185">Reference proteome</keyword>
<dbReference type="eggNOG" id="COG0508">
    <property type="taxonomic scope" value="Bacteria"/>
</dbReference>
<dbReference type="PROSITE" id="PS50968">
    <property type="entry name" value="BIOTINYL_LIPOYL"/>
    <property type="match status" value="1"/>
</dbReference>
<keyword evidence="6 7" id="KW-0012">Acyltransferase</keyword>
<evidence type="ECO:0000256" key="8">
    <source>
        <dbReference type="SAM" id="MobiDB-lite"/>
    </source>
</evidence>
<dbReference type="InterPro" id="IPR011053">
    <property type="entry name" value="Single_hybrid_motif"/>
</dbReference>
<dbReference type="InterPro" id="IPR001078">
    <property type="entry name" value="2-oxoacid_DH_actylTfrase"/>
</dbReference>
<dbReference type="STRING" id="760011.Spico_1653"/>
<dbReference type="PANTHER" id="PTHR43178:SF5">
    <property type="entry name" value="LIPOAMIDE ACYLTRANSFERASE COMPONENT OF BRANCHED-CHAIN ALPHA-KETO ACID DEHYDROGENASE COMPLEX, MITOCHONDRIAL"/>
    <property type="match status" value="1"/>
</dbReference>
<evidence type="ECO:0000256" key="7">
    <source>
        <dbReference type="RuleBase" id="RU003423"/>
    </source>
</evidence>
<feature type="domain" description="Peripheral subunit-binding (PSBD)" evidence="10">
    <location>
        <begin position="138"/>
        <end position="175"/>
    </location>
</feature>
<dbReference type="Pfam" id="PF02817">
    <property type="entry name" value="E3_binding"/>
    <property type="match status" value="1"/>
</dbReference>
<dbReference type="KEGG" id="scc:Spico_1653"/>
<dbReference type="Gene3D" id="2.40.50.100">
    <property type="match status" value="1"/>
</dbReference>
<dbReference type="PROSITE" id="PS51826">
    <property type="entry name" value="PSBD"/>
    <property type="match status" value="1"/>
</dbReference>
<dbReference type="GO" id="GO:0016407">
    <property type="term" value="F:acetyltransferase activity"/>
    <property type="evidence" value="ECO:0007669"/>
    <property type="project" value="TreeGrafter"/>
</dbReference>
<evidence type="ECO:0000259" key="9">
    <source>
        <dbReference type="PROSITE" id="PS50968"/>
    </source>
</evidence>
<evidence type="ECO:0000313" key="12">
    <source>
        <dbReference type="Proteomes" id="UP000007939"/>
    </source>
</evidence>
<proteinExistence type="inferred from homology"/>
<dbReference type="Proteomes" id="UP000007939">
    <property type="component" value="Chromosome"/>
</dbReference>
<evidence type="ECO:0000256" key="4">
    <source>
        <dbReference type="ARBA" id="ARBA00022679"/>
    </source>
</evidence>
<dbReference type="InterPro" id="IPR003016">
    <property type="entry name" value="2-oxoA_DH_lipoyl-BS"/>
</dbReference>
<dbReference type="OrthoDB" id="9805770at2"/>
<dbReference type="SUPFAM" id="SSF51230">
    <property type="entry name" value="Single hybrid motif"/>
    <property type="match status" value="1"/>
</dbReference>
<comment type="cofactor">
    <cofactor evidence="1 7">
        <name>(R)-lipoate</name>
        <dbReference type="ChEBI" id="CHEBI:83088"/>
    </cofactor>
</comment>
<evidence type="ECO:0000256" key="5">
    <source>
        <dbReference type="ARBA" id="ARBA00022823"/>
    </source>
</evidence>
<reference evidence="12" key="1">
    <citation type="submission" date="2011-04" db="EMBL/GenBank/DDBJ databases">
        <title>The complete genome of Spirochaeta coccoides DSM 17374.</title>
        <authorList>
            <person name="Lucas S."/>
            <person name="Copeland A."/>
            <person name="Lapidus A."/>
            <person name="Bruce D."/>
            <person name="Goodwin L."/>
            <person name="Pitluck S."/>
            <person name="Peters L."/>
            <person name="Kyrpides N."/>
            <person name="Mavromatis K."/>
            <person name="Pagani I."/>
            <person name="Ivanova N."/>
            <person name="Ovchinnikova G."/>
            <person name="Lu M."/>
            <person name="Detter J.C."/>
            <person name="Tapia R."/>
            <person name="Han C."/>
            <person name="Land M."/>
            <person name="Hauser L."/>
            <person name="Markowitz V."/>
            <person name="Cheng J.-F."/>
            <person name="Hugenholtz P."/>
            <person name="Woyke T."/>
            <person name="Wu D."/>
            <person name="Spring S."/>
            <person name="Schroeder M."/>
            <person name="Brambilla E."/>
            <person name="Klenk H.-P."/>
            <person name="Eisen J.A."/>
        </authorList>
    </citation>
    <scope>NUCLEOTIDE SEQUENCE [LARGE SCALE GENOMIC DNA]</scope>
    <source>
        <strain evidence="12">ATCC BAA-1237 / DSM 17374 / SPN1</strain>
    </source>
</reference>
<gene>
    <name evidence="11" type="ordered locus">Spico_1653</name>
</gene>
<feature type="domain" description="Lipoyl-binding" evidence="9">
    <location>
        <begin position="2"/>
        <end position="77"/>
    </location>
</feature>
<keyword evidence="4 7" id="KW-0808">Transferase</keyword>
<evidence type="ECO:0000256" key="6">
    <source>
        <dbReference type="ARBA" id="ARBA00023315"/>
    </source>
</evidence>
<dbReference type="EC" id="2.3.1.-" evidence="7"/>
<dbReference type="InterPro" id="IPR023213">
    <property type="entry name" value="CAT-like_dom_sf"/>
</dbReference>
<dbReference type="PROSITE" id="PS00189">
    <property type="entry name" value="LIPOYL"/>
    <property type="match status" value="1"/>
</dbReference>
<name>F4GKG8_PARC1</name>
<feature type="region of interest" description="Disordered" evidence="8">
    <location>
        <begin position="88"/>
        <end position="144"/>
    </location>
</feature>
<reference evidence="11 12" key="2">
    <citation type="journal article" date="2012" name="Stand. Genomic Sci.">
        <title>Complete genome sequence of the termite hindgut bacterium Spirochaeta coccoides type strain (SPN1(T)), reclassification in the genus Sphaerochaeta as Sphaerochaeta coccoides comb. nov. and emendations of the family Spirochaetaceae and the genus Sphaerochaeta.</title>
        <authorList>
            <person name="Abt B."/>
            <person name="Han C."/>
            <person name="Scheuner C."/>
            <person name="Lu M."/>
            <person name="Lapidus A."/>
            <person name="Nolan M."/>
            <person name="Lucas S."/>
            <person name="Hammon N."/>
            <person name="Deshpande S."/>
            <person name="Cheng J.F."/>
            <person name="Tapia R."/>
            <person name="Goodwin L.A."/>
            <person name="Pitluck S."/>
            <person name="Liolios K."/>
            <person name="Pagani I."/>
            <person name="Ivanova N."/>
            <person name="Mavromatis K."/>
            <person name="Mikhailova N."/>
            <person name="Huntemann M."/>
            <person name="Pati A."/>
            <person name="Chen A."/>
            <person name="Palaniappan K."/>
            <person name="Land M."/>
            <person name="Hauser L."/>
            <person name="Brambilla E.M."/>
            <person name="Rohde M."/>
            <person name="Spring S."/>
            <person name="Gronow S."/>
            <person name="Goker M."/>
            <person name="Woyke T."/>
            <person name="Bristow J."/>
            <person name="Eisen J.A."/>
            <person name="Markowitz V."/>
            <person name="Hugenholtz P."/>
            <person name="Kyrpides N.C."/>
            <person name="Klenk H.P."/>
            <person name="Detter J.C."/>
        </authorList>
    </citation>
    <scope>NUCLEOTIDE SEQUENCE [LARGE SCALE GENOMIC DNA]</scope>
    <source>
        <strain evidence="12">ATCC BAA-1237 / DSM 17374 / SPN1</strain>
    </source>
</reference>
<dbReference type="InterPro" id="IPR004167">
    <property type="entry name" value="PSBD"/>
</dbReference>
<dbReference type="GO" id="GO:0031405">
    <property type="term" value="F:lipoic acid binding"/>
    <property type="evidence" value="ECO:0007669"/>
    <property type="project" value="TreeGrafter"/>
</dbReference>
<dbReference type="AlphaFoldDB" id="F4GKG8"/>
<dbReference type="Gene3D" id="3.30.559.10">
    <property type="entry name" value="Chloramphenicol acetyltransferase-like domain"/>
    <property type="match status" value="1"/>
</dbReference>
<dbReference type="InterPro" id="IPR036625">
    <property type="entry name" value="E3-bd_dom_sf"/>
</dbReference>
<dbReference type="SUPFAM" id="SSF52777">
    <property type="entry name" value="CoA-dependent acyltransferases"/>
    <property type="match status" value="1"/>
</dbReference>
<dbReference type="Pfam" id="PF00198">
    <property type="entry name" value="2-oxoacid_dh"/>
    <property type="match status" value="1"/>
</dbReference>
<organism evidence="11 12">
    <name type="scientific">Parasphaerochaeta coccoides (strain ATCC BAA-1237 / DSM 17374 / SPN1)</name>
    <name type="common">Sphaerochaeta coccoides</name>
    <dbReference type="NCBI Taxonomy" id="760011"/>
    <lineage>
        <taxon>Bacteria</taxon>
        <taxon>Pseudomonadati</taxon>
        <taxon>Spirochaetota</taxon>
        <taxon>Spirochaetia</taxon>
        <taxon>Spirochaetales</taxon>
        <taxon>Sphaerochaetaceae</taxon>
        <taxon>Parasphaerochaeta</taxon>
    </lineage>
</organism>
<dbReference type="RefSeq" id="WP_013740244.1">
    <property type="nucleotide sequence ID" value="NC_015436.1"/>
</dbReference>
<dbReference type="CDD" id="cd06849">
    <property type="entry name" value="lipoyl_domain"/>
    <property type="match status" value="1"/>
</dbReference>
<protein>
    <recommendedName>
        <fullName evidence="7">Dihydrolipoamide acetyltransferase component of pyruvate dehydrogenase complex</fullName>
        <ecNumber evidence="7">2.3.1.-</ecNumber>
    </recommendedName>
</protein>
<sequence length="478" mass="49302">MAEQILMPKQGNSVESCIILEWRKKVGDAIAVGDIICEVETDKATIEVESTVGGMLLALLRKEGEDVPVMQPIAVVGQAGEKVDAAVFGGEPSGKEVPSVPQESSSSAVPSTSPTAPPVTTSSPVSSTPAPSAMSDQGASPRARNLASQFGVDVASLAPTGPKGMVIERDVASAVAGHEPVSPAALSTRQPGIPVPAAGSGIGGRVLVADLSIPVISLSGSSDASSPSSPASSLASVAASHEYPGPVEETPVKGIRKVTAKRMHESLQSTAQFTLNMYADATNLKALRARFKESDPSLGLQKITINDLVTFALVKTLPEFPALNAHWLGDKIATFRNIHLGIAADTPRGLLVPVLRNAHSYSLAGLSRAAKILVAAAQEGKSNPDDLTGGTFTISNIGAFGIESFTPVVNVPEVAILGVGGISLRPVEDPDDEENVLFVPHVSLSLTIDHQAVDGAQGSKFLKKLADNIAALDVLLAL</sequence>
<evidence type="ECO:0000313" key="11">
    <source>
        <dbReference type="EMBL" id="AEC02851.1"/>
    </source>
</evidence>
<dbReference type="Pfam" id="PF00364">
    <property type="entry name" value="Biotin_lipoyl"/>
    <property type="match status" value="1"/>
</dbReference>
<evidence type="ECO:0000256" key="1">
    <source>
        <dbReference type="ARBA" id="ARBA00001938"/>
    </source>
</evidence>
<keyword evidence="5 7" id="KW-0450">Lipoyl</keyword>
<dbReference type="InterPro" id="IPR000089">
    <property type="entry name" value="Biotin_lipoyl"/>
</dbReference>
<evidence type="ECO:0000259" key="10">
    <source>
        <dbReference type="PROSITE" id="PS51826"/>
    </source>
</evidence>